<dbReference type="Proteomes" id="UP000322553">
    <property type="component" value="Chromosome"/>
</dbReference>
<dbReference type="Pfam" id="PF20090">
    <property type="entry name" value="DUF6482"/>
    <property type="match status" value="1"/>
</dbReference>
<dbReference type="KEGG" id="kuy:FY550_05055"/>
<dbReference type="RefSeq" id="WP_070976246.1">
    <property type="nucleotide sequence ID" value="NZ_CP043420.1"/>
</dbReference>
<dbReference type="EMBL" id="CP043420">
    <property type="protein sequence ID" value="QEL10560.1"/>
    <property type="molecule type" value="Genomic_DNA"/>
</dbReference>
<accession>A0A1S1NXU9</accession>
<dbReference type="InterPro" id="IPR045508">
    <property type="entry name" value="DUF6482"/>
</dbReference>
<name>A0A1S1NXU9_9GAMM</name>
<proteinExistence type="predicted"/>
<keyword evidence="2" id="KW-1185">Reference proteome</keyword>
<dbReference type="OrthoDB" id="6183006at2"/>
<dbReference type="AlphaFoldDB" id="A0A1S1NXU9"/>
<evidence type="ECO:0000313" key="2">
    <source>
        <dbReference type="Proteomes" id="UP000322553"/>
    </source>
</evidence>
<reference evidence="1 2" key="1">
    <citation type="submission" date="2019-08" db="EMBL/GenBank/DDBJ databases">
        <title>Complete genome sequence of Kushneria sp. YCWA18, a halophilic phosphate-solubilizing bacterium isolated from Daqiao saltern in China.</title>
        <authorList>
            <person name="Du G.-X."/>
            <person name="Qu L.-Y."/>
        </authorList>
    </citation>
    <scope>NUCLEOTIDE SEQUENCE [LARGE SCALE GENOMIC DNA]</scope>
    <source>
        <strain evidence="1 2">YCWA18</strain>
    </source>
</reference>
<sequence>MELQQLRRAVREQADMEIHVVRHTGSQLYQVECLPTDGDSQLLRRSGKPKLYRSLDAAEDDLRRAGVHRAWLVHQVPNDEVVGRPPNYHHPLTSRIPLTF</sequence>
<gene>
    <name evidence="1" type="ORF">FY550_05055</name>
</gene>
<evidence type="ECO:0000313" key="1">
    <source>
        <dbReference type="EMBL" id="QEL10560.1"/>
    </source>
</evidence>
<protein>
    <submittedName>
        <fullName evidence="1">Uncharacterized protein</fullName>
    </submittedName>
</protein>
<organism evidence="1 2">
    <name type="scientific">Kushneria phosphatilytica</name>
    <dbReference type="NCBI Taxonomy" id="657387"/>
    <lineage>
        <taxon>Bacteria</taxon>
        <taxon>Pseudomonadati</taxon>
        <taxon>Pseudomonadota</taxon>
        <taxon>Gammaproteobacteria</taxon>
        <taxon>Oceanospirillales</taxon>
        <taxon>Halomonadaceae</taxon>
        <taxon>Kushneria</taxon>
    </lineage>
</organism>